<dbReference type="Proteomes" id="UP001296104">
    <property type="component" value="Unassembled WGS sequence"/>
</dbReference>
<dbReference type="AlphaFoldDB" id="A0AAI8YZ73"/>
<dbReference type="EMBL" id="CAVMBE010000026">
    <property type="protein sequence ID" value="CAK4018544.1"/>
    <property type="molecule type" value="Genomic_DNA"/>
</dbReference>
<dbReference type="Gene3D" id="2.30.29.30">
    <property type="entry name" value="Pleckstrin-homology domain (PH domain)/Phosphotyrosine-binding domain (PTB)"/>
    <property type="match status" value="1"/>
</dbReference>
<name>A0AAI8YZ73_9PEZI</name>
<dbReference type="SUPFAM" id="SSF50729">
    <property type="entry name" value="PH domain-like"/>
    <property type="match status" value="1"/>
</dbReference>
<feature type="region of interest" description="Disordered" evidence="1">
    <location>
        <begin position="655"/>
        <end position="928"/>
    </location>
</feature>
<feature type="compositionally biased region" description="Polar residues" evidence="1">
    <location>
        <begin position="630"/>
        <end position="641"/>
    </location>
</feature>
<protein>
    <recommendedName>
        <fullName evidence="4">PH domain-containing protein</fullName>
    </recommendedName>
</protein>
<feature type="region of interest" description="Disordered" evidence="1">
    <location>
        <begin position="1"/>
        <end position="203"/>
    </location>
</feature>
<feature type="region of interest" description="Disordered" evidence="1">
    <location>
        <begin position="552"/>
        <end position="641"/>
    </location>
</feature>
<evidence type="ECO:0008006" key="4">
    <source>
        <dbReference type="Google" id="ProtNLM"/>
    </source>
</evidence>
<feature type="compositionally biased region" description="Polar residues" evidence="1">
    <location>
        <begin position="86"/>
        <end position="101"/>
    </location>
</feature>
<dbReference type="SUPFAM" id="SSF54236">
    <property type="entry name" value="Ubiquitin-like"/>
    <property type="match status" value="1"/>
</dbReference>
<keyword evidence="3" id="KW-1185">Reference proteome</keyword>
<feature type="compositionally biased region" description="Pro residues" evidence="1">
    <location>
        <begin position="162"/>
        <end position="177"/>
    </location>
</feature>
<evidence type="ECO:0000313" key="3">
    <source>
        <dbReference type="Proteomes" id="UP001296104"/>
    </source>
</evidence>
<dbReference type="Gene3D" id="3.10.20.90">
    <property type="entry name" value="Phosphatidylinositol 3-kinase Catalytic Subunit, Chain A, domain 1"/>
    <property type="match status" value="1"/>
</dbReference>
<accession>A0AAI8YZ73</accession>
<evidence type="ECO:0000256" key="1">
    <source>
        <dbReference type="SAM" id="MobiDB-lite"/>
    </source>
</evidence>
<feature type="compositionally biased region" description="Polar residues" evidence="1">
    <location>
        <begin position="136"/>
        <end position="145"/>
    </location>
</feature>
<comment type="caution">
    <text evidence="2">The sequence shown here is derived from an EMBL/GenBank/DDBJ whole genome shotgun (WGS) entry which is preliminary data.</text>
</comment>
<organism evidence="2 3">
    <name type="scientific">Lecanosticta acicola</name>
    <dbReference type="NCBI Taxonomy" id="111012"/>
    <lineage>
        <taxon>Eukaryota</taxon>
        <taxon>Fungi</taxon>
        <taxon>Dikarya</taxon>
        <taxon>Ascomycota</taxon>
        <taxon>Pezizomycotina</taxon>
        <taxon>Dothideomycetes</taxon>
        <taxon>Dothideomycetidae</taxon>
        <taxon>Mycosphaerellales</taxon>
        <taxon>Mycosphaerellaceae</taxon>
        <taxon>Lecanosticta</taxon>
    </lineage>
</organism>
<dbReference type="InterPro" id="IPR029071">
    <property type="entry name" value="Ubiquitin-like_domsf"/>
</dbReference>
<feature type="compositionally biased region" description="Basic and acidic residues" evidence="1">
    <location>
        <begin position="522"/>
        <end position="533"/>
    </location>
</feature>
<dbReference type="PANTHER" id="PTHR38700">
    <property type="entry name" value="YALI0E22418P"/>
    <property type="match status" value="1"/>
</dbReference>
<dbReference type="PANTHER" id="PTHR38700:SF1">
    <property type="entry name" value="PH DOMAIN-CONTAINING PROTEIN"/>
    <property type="match status" value="1"/>
</dbReference>
<proteinExistence type="predicted"/>
<feature type="compositionally biased region" description="Polar residues" evidence="1">
    <location>
        <begin position="704"/>
        <end position="722"/>
    </location>
</feature>
<feature type="compositionally biased region" description="Polar residues" evidence="1">
    <location>
        <begin position="877"/>
        <end position="886"/>
    </location>
</feature>
<evidence type="ECO:0000313" key="2">
    <source>
        <dbReference type="EMBL" id="CAK4018544.1"/>
    </source>
</evidence>
<dbReference type="InterPro" id="IPR011993">
    <property type="entry name" value="PH-like_dom_sf"/>
</dbReference>
<feature type="compositionally biased region" description="Basic and acidic residues" evidence="1">
    <location>
        <begin position="655"/>
        <end position="665"/>
    </location>
</feature>
<gene>
    <name evidence="2" type="ORF">LECACI_7A004665</name>
</gene>
<feature type="compositionally biased region" description="Polar residues" evidence="1">
    <location>
        <begin position="56"/>
        <end position="74"/>
    </location>
</feature>
<reference evidence="2" key="1">
    <citation type="submission" date="2023-11" db="EMBL/GenBank/DDBJ databases">
        <authorList>
            <person name="Alioto T."/>
            <person name="Alioto T."/>
            <person name="Gomez Garrido J."/>
        </authorList>
    </citation>
    <scope>NUCLEOTIDE SEQUENCE</scope>
</reference>
<feature type="region of interest" description="Disordered" evidence="1">
    <location>
        <begin position="503"/>
        <end position="534"/>
    </location>
</feature>
<feature type="compositionally biased region" description="Basic and acidic residues" evidence="1">
    <location>
        <begin position="860"/>
        <end position="875"/>
    </location>
</feature>
<feature type="compositionally biased region" description="Basic and acidic residues" evidence="1">
    <location>
        <begin position="126"/>
        <end position="135"/>
    </location>
</feature>
<sequence length="971" mass="106848">MADSTGAPFPSRYRSQRHKNPSVDEPWGYESPASPPHGNDGVARSKSRYRHKQVVSAESPTDNARPHSQQQQAAIPSRYHSKHRQSPLTTMYTEQVVQTPVQHRCTSSSTRRHRQNDTPPAPPGAYDRRNFEADRANSSTYSNGLERSRTRGGSSGPKGNDVPPPLPPPPEPVPPPSGDLFPPMTPVNQPKRPDGPPQSGKIRATKSMSELPVHDSHGNAGCFGGLFRRRRDELTPVPHDQVPTTRPKTGGDAPTAIKMGGGGAVPGTDAPVSAINAGDRRVLVECGKSKALFPVTPTTTPVDLIKNAATCMSERIDVKSALLFEYFGTVGVQRPLRRYEHIRDIINSWDNDRQNTLILLDPGTGTVESELTMAGVPQVQPEEKTWYLSHSQKVGSWSKRWVTLRSSGQLVSQKDLVSSKEATNICHLSDFDIYMPTPDKLRKKIRAPKKFCYAIKSQQKTSLFESTHNFVHFFSVGDKATADEFHDSIQAWRSWYLVNVMGEGKRDKPKPTAGEAQGRRSMSNDHSRSHHLQESVGSHYQLGSFKPLVDMDQYEHRPGSSTSEEGWPGSKDFVKSSNQFDVNVSPERRTSSAKRQHPPLSLSSRAQLAEDEPLANLNRSNSTNKRRSSTDQQRFLQATEFSDTGLLGRDYSQRRKEYDQKEAQRQEAFTSGPNLLNGGMHVRDDGDGSGDGLKRNPSTRRHVNSNGGIMRSSSTRGHSQGASGDLERSGSRRQKPKPLVDLTPQFKEPPQHANKGKGYRPDNMGQGGLISSATSPEDPLGLPSNTIFRNAGGQYSGQGNPGLVDLSPQYREPVHQARKGRGYQVDNPAAGGGLVGSATSPDDPLGLPQQTVFRSMKAMPENRNRRPDTAPERPVNRQKSTRQQSPKEAFTGEGLLAQQQRQGWGGENKGRGVIDGSHAGGRPLVDLSQDSRFVKGSLLNQVERAEGGPIPAPIIDREKRIEREEKHGEGH</sequence>